<keyword evidence="2 4" id="KW-0012">Acyltransferase</keyword>
<proteinExistence type="predicted"/>
<keyword evidence="1 4" id="KW-0808">Transferase</keyword>
<keyword evidence="5" id="KW-1185">Reference proteome</keyword>
<dbReference type="GO" id="GO:0005886">
    <property type="term" value="C:plasma membrane"/>
    <property type="evidence" value="ECO:0007669"/>
    <property type="project" value="TreeGrafter"/>
</dbReference>
<sequence length="217" mass="23798">MLGLEHLQVPGPVLAVGNHISHLDPVYSAVFLRKSGRWPHIMAKASLWKIPVVGPILKATQQIPVERGGGRGQVGLDAAIEALHEGKLVFIYPDGTISRDPEHWPMRPRPGVAALALSVPDLRVVPVAIWGTQEIVPPYAGKFRPWPRKDVIVAAGPPVPLDDLRGMEHDTRVVRDASIRIMTAVRDLLAEIRDEPAPVEFYDPKKAERMAKRAAGS</sequence>
<dbReference type="SUPFAM" id="SSF69593">
    <property type="entry name" value="Glycerol-3-phosphate (1)-acyltransferase"/>
    <property type="match status" value="1"/>
</dbReference>
<dbReference type="GO" id="GO:0006654">
    <property type="term" value="P:phosphatidic acid biosynthetic process"/>
    <property type="evidence" value="ECO:0007669"/>
    <property type="project" value="TreeGrafter"/>
</dbReference>
<dbReference type="PANTHER" id="PTHR10434:SF55">
    <property type="entry name" value="POSSIBLE ACYLTRANSFERASE"/>
    <property type="match status" value="1"/>
</dbReference>
<evidence type="ECO:0000313" key="5">
    <source>
        <dbReference type="Proteomes" id="UP000460221"/>
    </source>
</evidence>
<dbReference type="PANTHER" id="PTHR10434">
    <property type="entry name" value="1-ACYL-SN-GLYCEROL-3-PHOSPHATE ACYLTRANSFERASE"/>
    <property type="match status" value="1"/>
</dbReference>
<reference evidence="4 5" key="1">
    <citation type="submission" date="2019-11" db="EMBL/GenBank/DDBJ databases">
        <authorList>
            <person name="Jiang L.-Q."/>
        </authorList>
    </citation>
    <scope>NUCLEOTIDE SEQUENCE [LARGE SCALE GENOMIC DNA]</scope>
    <source>
        <strain evidence="4 5">YIM 132087</strain>
    </source>
</reference>
<dbReference type="GO" id="GO:0003841">
    <property type="term" value="F:1-acylglycerol-3-phosphate O-acyltransferase activity"/>
    <property type="evidence" value="ECO:0007669"/>
    <property type="project" value="TreeGrafter"/>
</dbReference>
<feature type="domain" description="Phospholipid/glycerol acyltransferase" evidence="3">
    <location>
        <begin position="13"/>
        <end position="132"/>
    </location>
</feature>
<accession>A0A7K1FG87</accession>
<organism evidence="4 5">
    <name type="scientific">Nakamurella alba</name>
    <dbReference type="NCBI Taxonomy" id="2665158"/>
    <lineage>
        <taxon>Bacteria</taxon>
        <taxon>Bacillati</taxon>
        <taxon>Actinomycetota</taxon>
        <taxon>Actinomycetes</taxon>
        <taxon>Nakamurellales</taxon>
        <taxon>Nakamurellaceae</taxon>
        <taxon>Nakamurella</taxon>
    </lineage>
</organism>
<name>A0A7K1FG87_9ACTN</name>
<dbReference type="AlphaFoldDB" id="A0A7K1FG87"/>
<evidence type="ECO:0000256" key="1">
    <source>
        <dbReference type="ARBA" id="ARBA00022679"/>
    </source>
</evidence>
<evidence type="ECO:0000313" key="4">
    <source>
        <dbReference type="EMBL" id="MTD13112.1"/>
    </source>
</evidence>
<dbReference type="InterPro" id="IPR002123">
    <property type="entry name" value="Plipid/glycerol_acylTrfase"/>
</dbReference>
<evidence type="ECO:0000256" key="2">
    <source>
        <dbReference type="ARBA" id="ARBA00023315"/>
    </source>
</evidence>
<comment type="caution">
    <text evidence="4">The sequence shown here is derived from an EMBL/GenBank/DDBJ whole genome shotgun (WGS) entry which is preliminary data.</text>
</comment>
<gene>
    <name evidence="4" type="ORF">GIS00_04025</name>
</gene>
<dbReference type="SMART" id="SM00563">
    <property type="entry name" value="PlsC"/>
    <property type="match status" value="1"/>
</dbReference>
<dbReference type="Proteomes" id="UP000460221">
    <property type="component" value="Unassembled WGS sequence"/>
</dbReference>
<dbReference type="Pfam" id="PF01553">
    <property type="entry name" value="Acyltransferase"/>
    <property type="match status" value="1"/>
</dbReference>
<dbReference type="EMBL" id="WLYK01000001">
    <property type="protein sequence ID" value="MTD13112.1"/>
    <property type="molecule type" value="Genomic_DNA"/>
</dbReference>
<protein>
    <submittedName>
        <fullName evidence="4">1-acyl-sn-glycerol-3-phosphate acyltransferase</fullName>
    </submittedName>
</protein>
<evidence type="ECO:0000259" key="3">
    <source>
        <dbReference type="SMART" id="SM00563"/>
    </source>
</evidence>
<dbReference type="CDD" id="cd07989">
    <property type="entry name" value="LPLAT_AGPAT-like"/>
    <property type="match status" value="1"/>
</dbReference>